<keyword evidence="3 5" id="KW-0808">Transferase</keyword>
<dbReference type="AlphaFoldDB" id="A0A9N9RR29"/>
<dbReference type="OrthoDB" id="202234at2759"/>
<feature type="transmembrane region" description="Helical" evidence="6">
    <location>
        <begin position="30"/>
        <end position="48"/>
    </location>
</feature>
<dbReference type="EC" id="2.3.1.51" evidence="5"/>
<feature type="transmembrane region" description="Helical" evidence="6">
    <location>
        <begin position="122"/>
        <end position="140"/>
    </location>
</feature>
<reference evidence="8" key="1">
    <citation type="submission" date="2022-01" db="EMBL/GenBank/DDBJ databases">
        <authorList>
            <person name="King R."/>
        </authorList>
    </citation>
    <scope>NUCLEOTIDE SEQUENCE</scope>
</reference>
<evidence type="ECO:0000313" key="9">
    <source>
        <dbReference type="Proteomes" id="UP001153620"/>
    </source>
</evidence>
<gene>
    <name evidence="8" type="ORF">CHIRRI_LOCUS4585</name>
</gene>
<evidence type="ECO:0000256" key="4">
    <source>
        <dbReference type="ARBA" id="ARBA00023315"/>
    </source>
</evidence>
<keyword evidence="6" id="KW-0472">Membrane</keyword>
<reference evidence="8" key="2">
    <citation type="submission" date="2022-10" db="EMBL/GenBank/DDBJ databases">
        <authorList>
            <consortium name="ENA_rothamsted_submissions"/>
            <consortium name="culmorum"/>
            <person name="King R."/>
        </authorList>
    </citation>
    <scope>NUCLEOTIDE SEQUENCE</scope>
</reference>
<dbReference type="InterPro" id="IPR004552">
    <property type="entry name" value="AGP_acyltrans"/>
</dbReference>
<keyword evidence="5" id="KW-0594">Phospholipid biosynthesis</keyword>
<evidence type="ECO:0000259" key="7">
    <source>
        <dbReference type="SMART" id="SM00563"/>
    </source>
</evidence>
<dbReference type="Pfam" id="PF01553">
    <property type="entry name" value="Acyltransferase"/>
    <property type="match status" value="1"/>
</dbReference>
<comment type="catalytic activity">
    <reaction evidence="5">
        <text>a 1-acyl-sn-glycero-3-phosphate + an acyl-CoA = a 1,2-diacyl-sn-glycero-3-phosphate + CoA</text>
        <dbReference type="Rhea" id="RHEA:19709"/>
        <dbReference type="ChEBI" id="CHEBI:57287"/>
        <dbReference type="ChEBI" id="CHEBI:57970"/>
        <dbReference type="ChEBI" id="CHEBI:58342"/>
        <dbReference type="ChEBI" id="CHEBI:58608"/>
        <dbReference type="EC" id="2.3.1.51"/>
    </reaction>
</comment>
<evidence type="ECO:0000256" key="2">
    <source>
        <dbReference type="ARBA" id="ARBA00008655"/>
    </source>
</evidence>
<protein>
    <recommendedName>
        <fullName evidence="5">1-acyl-sn-glycerol-3-phosphate acyltransferase</fullName>
        <ecNumber evidence="5">2.3.1.51</ecNumber>
    </recommendedName>
</protein>
<keyword evidence="6" id="KW-0812">Transmembrane</keyword>
<dbReference type="SUPFAM" id="SSF69593">
    <property type="entry name" value="Glycerol-3-phosphate (1)-acyltransferase"/>
    <property type="match status" value="1"/>
</dbReference>
<keyword evidence="6" id="KW-1133">Transmembrane helix</keyword>
<keyword evidence="5" id="KW-1208">Phospholipid metabolism</keyword>
<keyword evidence="4 5" id="KW-0012">Acyltransferase</keyword>
<comment type="pathway">
    <text evidence="1">Phospholipid metabolism; CDP-diacylglycerol biosynthesis; CDP-diacylglycerol from sn-glycerol 3-phosphate: step 2/3.</text>
</comment>
<accession>A0A9N9RR29</accession>
<evidence type="ECO:0000256" key="5">
    <source>
        <dbReference type="RuleBase" id="RU361267"/>
    </source>
</evidence>
<evidence type="ECO:0000313" key="8">
    <source>
        <dbReference type="EMBL" id="CAG9801663.1"/>
    </source>
</evidence>
<organism evidence="8 9">
    <name type="scientific">Chironomus riparius</name>
    <dbReference type="NCBI Taxonomy" id="315576"/>
    <lineage>
        <taxon>Eukaryota</taxon>
        <taxon>Metazoa</taxon>
        <taxon>Ecdysozoa</taxon>
        <taxon>Arthropoda</taxon>
        <taxon>Hexapoda</taxon>
        <taxon>Insecta</taxon>
        <taxon>Pterygota</taxon>
        <taxon>Neoptera</taxon>
        <taxon>Endopterygota</taxon>
        <taxon>Diptera</taxon>
        <taxon>Nematocera</taxon>
        <taxon>Chironomoidea</taxon>
        <taxon>Chironomidae</taxon>
        <taxon>Chironominae</taxon>
        <taxon>Chironomus</taxon>
    </lineage>
</organism>
<dbReference type="NCBIfam" id="TIGR00530">
    <property type="entry name" value="AGP_acyltrn"/>
    <property type="match status" value="1"/>
</dbReference>
<keyword evidence="5" id="KW-0444">Lipid biosynthesis</keyword>
<keyword evidence="9" id="KW-1185">Reference proteome</keyword>
<evidence type="ECO:0000256" key="3">
    <source>
        <dbReference type="ARBA" id="ARBA00022679"/>
    </source>
</evidence>
<dbReference type="PANTHER" id="PTHR10434">
    <property type="entry name" value="1-ACYL-SN-GLYCEROL-3-PHOSPHATE ACYLTRANSFERASE"/>
    <property type="match status" value="1"/>
</dbReference>
<dbReference type="EMBL" id="OU895878">
    <property type="protein sequence ID" value="CAG9801663.1"/>
    <property type="molecule type" value="Genomic_DNA"/>
</dbReference>
<dbReference type="SMART" id="SM00563">
    <property type="entry name" value="PlsC"/>
    <property type="match status" value="1"/>
</dbReference>
<comment type="similarity">
    <text evidence="2 5">Belongs to the 1-acyl-sn-glycerol-3-phosphate acyltransferase family.</text>
</comment>
<name>A0A9N9RR29_9DIPT</name>
<proteinExistence type="inferred from homology"/>
<feature type="domain" description="Phospholipid/glycerol acyltransferase" evidence="7">
    <location>
        <begin position="89"/>
        <end position="206"/>
    </location>
</feature>
<comment type="domain">
    <text evidence="5">The HXXXXD motif is essential for acyltransferase activity and may constitute the binding site for the phosphate moiety of the glycerol-3-phosphate.</text>
</comment>
<sequence length="286" mass="32938">MFYLEIIALILIIILLYETSNSLKYYLKFGIYYGGVILNSFLLFPYFLTRPNNVLNLLTASKFCCHISKLIGLTWILRGGEHLQKDQACVIICNHQSSLDILGMFDIWPVMNKMTVVAKRELLYVFPFGFCAYLCGLVFIDRYAVDKAKNTLNTAMEVLKINNIKLWVFPEGTRRNEGIIHDFKKGAFNVAIQAQVPIVPVVVSSYKHFLNEKQKIFNSSEIIIEALPEISTKGLSHKDINNLMQKCRQLMIEKYNELTNEIKTTNPHTLLNVYNNLKRNTMSLTH</sequence>
<dbReference type="InterPro" id="IPR002123">
    <property type="entry name" value="Plipid/glycerol_acylTrfase"/>
</dbReference>
<dbReference type="GO" id="GO:0005783">
    <property type="term" value="C:endoplasmic reticulum"/>
    <property type="evidence" value="ECO:0007669"/>
    <property type="project" value="TreeGrafter"/>
</dbReference>
<dbReference type="Proteomes" id="UP001153620">
    <property type="component" value="Chromosome 2"/>
</dbReference>
<dbReference type="PANTHER" id="PTHR10434:SF11">
    <property type="entry name" value="1-ACYL-SN-GLYCEROL-3-PHOSPHATE ACYLTRANSFERASE"/>
    <property type="match status" value="1"/>
</dbReference>
<dbReference type="GO" id="GO:0006654">
    <property type="term" value="P:phosphatidic acid biosynthetic process"/>
    <property type="evidence" value="ECO:0007669"/>
    <property type="project" value="TreeGrafter"/>
</dbReference>
<evidence type="ECO:0000256" key="1">
    <source>
        <dbReference type="ARBA" id="ARBA00004728"/>
    </source>
</evidence>
<keyword evidence="5" id="KW-0443">Lipid metabolism</keyword>
<dbReference type="CDD" id="cd07989">
    <property type="entry name" value="LPLAT_AGPAT-like"/>
    <property type="match status" value="1"/>
</dbReference>
<dbReference type="GO" id="GO:0003841">
    <property type="term" value="F:1-acylglycerol-3-phosphate O-acyltransferase activity"/>
    <property type="evidence" value="ECO:0007669"/>
    <property type="project" value="UniProtKB-UniRule"/>
</dbReference>
<feature type="transmembrane region" description="Helical" evidence="6">
    <location>
        <begin position="6"/>
        <end position="23"/>
    </location>
</feature>
<dbReference type="GO" id="GO:0016020">
    <property type="term" value="C:membrane"/>
    <property type="evidence" value="ECO:0007669"/>
    <property type="project" value="InterPro"/>
</dbReference>
<evidence type="ECO:0000256" key="6">
    <source>
        <dbReference type="SAM" id="Phobius"/>
    </source>
</evidence>